<dbReference type="GO" id="GO:0005576">
    <property type="term" value="C:extracellular region"/>
    <property type="evidence" value="ECO:0007669"/>
    <property type="project" value="UniProtKB-SubCell"/>
</dbReference>
<dbReference type="AlphaFoldDB" id="A0A7X3LIP4"/>
<name>A0A7X3LIP4_9BACL</name>
<evidence type="ECO:0000259" key="4">
    <source>
        <dbReference type="Pfam" id="PF01522"/>
    </source>
</evidence>
<dbReference type="Pfam" id="PF01522">
    <property type="entry name" value="Polysacc_deac_1"/>
    <property type="match status" value="1"/>
</dbReference>
<dbReference type="InterPro" id="IPR002509">
    <property type="entry name" value="NODB_dom"/>
</dbReference>
<dbReference type="GO" id="GO:0016810">
    <property type="term" value="F:hydrolase activity, acting on carbon-nitrogen (but not peptide) bonds"/>
    <property type="evidence" value="ECO:0007669"/>
    <property type="project" value="InterPro"/>
</dbReference>
<keyword evidence="3" id="KW-0472">Membrane</keyword>
<keyword evidence="3" id="KW-1133">Transmembrane helix</keyword>
<reference evidence="5 6" key="1">
    <citation type="submission" date="2019-12" db="EMBL/GenBank/DDBJ databases">
        <title>Paenibacillus sp. nov., an endophytic bacterium isolated from the stem of Dendrobium.</title>
        <authorList>
            <person name="Zhao R."/>
        </authorList>
    </citation>
    <scope>NUCLEOTIDE SEQUENCE [LARGE SCALE GENOMIC DNA]</scope>
    <source>
        <strain evidence="5 6">HJL G12</strain>
    </source>
</reference>
<evidence type="ECO:0000256" key="1">
    <source>
        <dbReference type="ARBA" id="ARBA00004613"/>
    </source>
</evidence>
<dbReference type="SUPFAM" id="SSF88713">
    <property type="entry name" value="Glycoside hydrolase/deacetylase"/>
    <property type="match status" value="1"/>
</dbReference>
<keyword evidence="2" id="KW-0732">Signal</keyword>
<dbReference type="PANTHER" id="PTHR34216">
    <property type="match status" value="1"/>
</dbReference>
<dbReference type="RefSeq" id="WP_160499952.1">
    <property type="nucleotide sequence ID" value="NZ_WUBI01000004.1"/>
</dbReference>
<feature type="domain" description="NodB homology" evidence="4">
    <location>
        <begin position="111"/>
        <end position="198"/>
    </location>
</feature>
<evidence type="ECO:0000313" key="5">
    <source>
        <dbReference type="EMBL" id="MWV46357.1"/>
    </source>
</evidence>
<dbReference type="InterPro" id="IPR011330">
    <property type="entry name" value="Glyco_hydro/deAcase_b/a-brl"/>
</dbReference>
<keyword evidence="3" id="KW-0812">Transmembrane</keyword>
<proteinExistence type="predicted"/>
<dbReference type="Proteomes" id="UP000460318">
    <property type="component" value="Unassembled WGS sequence"/>
</dbReference>
<dbReference type="GO" id="GO:0005975">
    <property type="term" value="P:carbohydrate metabolic process"/>
    <property type="evidence" value="ECO:0007669"/>
    <property type="project" value="InterPro"/>
</dbReference>
<dbReference type="Gene3D" id="3.20.20.370">
    <property type="entry name" value="Glycoside hydrolase/deacetylase"/>
    <property type="match status" value="1"/>
</dbReference>
<dbReference type="Gene3D" id="2.60.120.560">
    <property type="entry name" value="Exo-inulinase, domain 1"/>
    <property type="match status" value="1"/>
</dbReference>
<comment type="subcellular location">
    <subcellularLocation>
        <location evidence="1">Secreted</location>
    </subcellularLocation>
</comment>
<evidence type="ECO:0000256" key="2">
    <source>
        <dbReference type="ARBA" id="ARBA00022729"/>
    </source>
</evidence>
<comment type="caution">
    <text evidence="5">The sequence shown here is derived from an EMBL/GenBank/DDBJ whole genome shotgun (WGS) entry which is preliminary data.</text>
</comment>
<dbReference type="PANTHER" id="PTHR34216:SF3">
    <property type="entry name" value="POLY-BETA-1,6-N-ACETYL-D-GLUCOSAMINE N-DEACETYLASE"/>
    <property type="match status" value="1"/>
</dbReference>
<feature type="transmembrane region" description="Helical" evidence="3">
    <location>
        <begin position="21"/>
        <end position="42"/>
    </location>
</feature>
<accession>A0A7X3LIP4</accession>
<dbReference type="EMBL" id="WUBI01000004">
    <property type="protein sequence ID" value="MWV46357.1"/>
    <property type="molecule type" value="Genomic_DNA"/>
</dbReference>
<evidence type="ECO:0000313" key="6">
    <source>
        <dbReference type="Proteomes" id="UP000460318"/>
    </source>
</evidence>
<dbReference type="InterPro" id="IPR051398">
    <property type="entry name" value="Polysacch_Deacetylase"/>
</dbReference>
<organism evidence="5 6">
    <name type="scientific">Paenibacillus dendrobii</name>
    <dbReference type="NCBI Taxonomy" id="2691084"/>
    <lineage>
        <taxon>Bacteria</taxon>
        <taxon>Bacillati</taxon>
        <taxon>Bacillota</taxon>
        <taxon>Bacilli</taxon>
        <taxon>Bacillales</taxon>
        <taxon>Paenibacillaceae</taxon>
        <taxon>Paenibacillus</taxon>
    </lineage>
</organism>
<gene>
    <name evidence="5" type="ORF">GRF59_22390</name>
</gene>
<evidence type="ECO:0000256" key="3">
    <source>
        <dbReference type="SAM" id="Phobius"/>
    </source>
</evidence>
<sequence>MNNGKRRTALDYQRKNRRKRIKTVAQLAILLVVVILLVQTIFNTRHYAEPSKENWTNHNGFIALSYFGVDRAGTPKLVAKKQLEQQLGTLYDQGYRTISQQDVLDFYEKGKPLPDKALFLSFEDGRNDSELFAQPLLEKYNFKATFLSYANKMGDSDGKFVQPKEMLKMMRTGYWELGTNGYRLSYINIFDRDGRYLGQKTENEMRNKKNIAYYNHYLMDFIRDENMIPLEDRNQMDARIQGDYDQMKSVYTAKLGFVPPVYMIMHANTLYGSMNRLVAEANDENIHKLFSMHFNRDGNMYNDSKKNLYDLTRVQPEPYWYTNHLLMKVERDAGQQMEYIKGDEKRASQWQQISGATEYLENKIALTSTPAGEGKILLKDSMQSPDLRLSVKLTGNVVGKQMVYVRDDEQKQSFIRIVLDNNELRVEQKKAGQAVEILQKRKLDTVQWRATDLTLDKAGVYSEQVATAGLKTSEDEYPVNVGQTRNLEVTIQGSKLDVNVDGEPLFVQQSVDASIQTGGAALGSEFNKQNTKDDIYDGVFESLKIEALKDKNDGGKLLWSSRSTGMKGIVVKVQNIINASIDWAIDTF</sequence>
<keyword evidence="6" id="KW-1185">Reference proteome</keyword>
<protein>
    <submittedName>
        <fullName evidence="5">Polysaccharide deacetylase family protein</fullName>
    </submittedName>
</protein>